<feature type="compositionally biased region" description="Gly residues" evidence="3">
    <location>
        <begin position="116"/>
        <end position="129"/>
    </location>
</feature>
<evidence type="ECO:0000313" key="5">
    <source>
        <dbReference type="EMBL" id="GGU64512.1"/>
    </source>
</evidence>
<proteinExistence type="predicted"/>
<dbReference type="InterPro" id="IPR001789">
    <property type="entry name" value="Sig_transdc_resp-reg_receiver"/>
</dbReference>
<accession>A0A8H9HHU0</accession>
<dbReference type="InterPro" id="IPR036388">
    <property type="entry name" value="WH-like_DNA-bd_sf"/>
</dbReference>
<evidence type="ECO:0000259" key="4">
    <source>
        <dbReference type="PROSITE" id="PS50110"/>
    </source>
</evidence>
<name>A0A8H9HHU0_KITAU</name>
<dbReference type="InterPro" id="IPR011006">
    <property type="entry name" value="CheY-like_superfamily"/>
</dbReference>
<dbReference type="SMART" id="SM00421">
    <property type="entry name" value="HTH_LUXR"/>
    <property type="match status" value="1"/>
</dbReference>
<dbReference type="GO" id="GO:0000160">
    <property type="term" value="P:phosphorelay signal transduction system"/>
    <property type="evidence" value="ECO:0007669"/>
    <property type="project" value="InterPro"/>
</dbReference>
<dbReference type="SUPFAM" id="SSF46894">
    <property type="entry name" value="C-terminal effector domain of the bipartite response regulators"/>
    <property type="match status" value="1"/>
</dbReference>
<organism evidence="5 6">
    <name type="scientific">Kitasatospora aureofaciens</name>
    <name type="common">Streptomyces aureofaciens</name>
    <dbReference type="NCBI Taxonomy" id="1894"/>
    <lineage>
        <taxon>Bacteria</taxon>
        <taxon>Bacillati</taxon>
        <taxon>Actinomycetota</taxon>
        <taxon>Actinomycetes</taxon>
        <taxon>Kitasatosporales</taxon>
        <taxon>Streptomycetaceae</taxon>
        <taxon>Kitasatospora</taxon>
    </lineage>
</organism>
<protein>
    <recommendedName>
        <fullName evidence="4">Response regulatory domain-containing protein</fullName>
    </recommendedName>
</protein>
<feature type="region of interest" description="Disordered" evidence="3">
    <location>
        <begin position="87"/>
        <end position="150"/>
    </location>
</feature>
<dbReference type="SUPFAM" id="SSF52172">
    <property type="entry name" value="CheY-like"/>
    <property type="match status" value="1"/>
</dbReference>
<dbReference type="Pfam" id="PF00196">
    <property type="entry name" value="GerE"/>
    <property type="match status" value="1"/>
</dbReference>
<keyword evidence="2" id="KW-0597">Phosphoprotein</keyword>
<sequence length="259" mass="26919">MGAVRLVGERMIRVLSAEDVTIVRQGLVALLGYEADLVVVADVERGDEVVPAALRTGPDVAVIDIDLPGPDGLRAAAELRERLPACRTPRRTAAARRTAPGAGGRGARPPREGRAGRGVGGRDPTGGRRGAGRRPGTRRGRAGVRENPLTPREAEVLRPAAQGATVTQIAARLVLSTGTARNHLAAAVAEPGGRSRVGRGPDRRGAGRDQPAVVRPVAGTEAAKEPTAGRRAMPRVPRAIGSGRRVFTAASGRWCPQGC</sequence>
<feature type="region of interest" description="Disordered" evidence="3">
    <location>
        <begin position="190"/>
        <end position="232"/>
    </location>
</feature>
<dbReference type="PRINTS" id="PR00038">
    <property type="entry name" value="HTHLUXR"/>
</dbReference>
<dbReference type="InterPro" id="IPR039420">
    <property type="entry name" value="WalR-like"/>
</dbReference>
<gene>
    <name evidence="5" type="ORF">GCM10010502_13960</name>
</gene>
<dbReference type="AlphaFoldDB" id="A0A8H9HHU0"/>
<dbReference type="PANTHER" id="PTHR43214:SF42">
    <property type="entry name" value="TRANSCRIPTIONAL REGULATORY PROTEIN DESR"/>
    <property type="match status" value="1"/>
</dbReference>
<evidence type="ECO:0000313" key="6">
    <source>
        <dbReference type="Proteomes" id="UP000610124"/>
    </source>
</evidence>
<evidence type="ECO:0000256" key="1">
    <source>
        <dbReference type="ARBA" id="ARBA00023125"/>
    </source>
</evidence>
<feature type="modified residue" description="4-aspartylphosphate" evidence="2">
    <location>
        <position position="64"/>
    </location>
</feature>
<dbReference type="GO" id="GO:0003677">
    <property type="term" value="F:DNA binding"/>
    <property type="evidence" value="ECO:0007669"/>
    <property type="project" value="UniProtKB-KW"/>
</dbReference>
<dbReference type="Proteomes" id="UP000610124">
    <property type="component" value="Unassembled WGS sequence"/>
</dbReference>
<keyword evidence="1" id="KW-0238">DNA-binding</keyword>
<evidence type="ECO:0000256" key="2">
    <source>
        <dbReference type="PROSITE-ProRule" id="PRU00169"/>
    </source>
</evidence>
<reference evidence="5" key="2">
    <citation type="submission" date="2020-09" db="EMBL/GenBank/DDBJ databases">
        <authorList>
            <person name="Sun Q."/>
            <person name="Ohkuma M."/>
        </authorList>
    </citation>
    <scope>NUCLEOTIDE SEQUENCE</scope>
    <source>
        <strain evidence="5">JCM 4434</strain>
    </source>
</reference>
<dbReference type="EMBL" id="BMUB01000003">
    <property type="protein sequence ID" value="GGU64512.1"/>
    <property type="molecule type" value="Genomic_DNA"/>
</dbReference>
<dbReference type="Gene3D" id="1.10.10.10">
    <property type="entry name" value="Winged helix-like DNA-binding domain superfamily/Winged helix DNA-binding domain"/>
    <property type="match status" value="1"/>
</dbReference>
<dbReference type="Gene3D" id="3.40.50.2300">
    <property type="match status" value="1"/>
</dbReference>
<evidence type="ECO:0000256" key="3">
    <source>
        <dbReference type="SAM" id="MobiDB-lite"/>
    </source>
</evidence>
<dbReference type="PANTHER" id="PTHR43214">
    <property type="entry name" value="TWO-COMPONENT RESPONSE REGULATOR"/>
    <property type="match status" value="1"/>
</dbReference>
<dbReference type="InterPro" id="IPR016032">
    <property type="entry name" value="Sig_transdc_resp-reg_C-effctor"/>
</dbReference>
<feature type="domain" description="Response regulatory" evidence="4">
    <location>
        <begin position="13"/>
        <end position="192"/>
    </location>
</feature>
<dbReference type="InterPro" id="IPR000792">
    <property type="entry name" value="Tscrpt_reg_LuxR_C"/>
</dbReference>
<dbReference type="PROSITE" id="PS50110">
    <property type="entry name" value="RESPONSE_REGULATORY"/>
    <property type="match status" value="1"/>
</dbReference>
<dbReference type="GO" id="GO:0006355">
    <property type="term" value="P:regulation of DNA-templated transcription"/>
    <property type="evidence" value="ECO:0007669"/>
    <property type="project" value="InterPro"/>
</dbReference>
<comment type="caution">
    <text evidence="5">The sequence shown here is derived from an EMBL/GenBank/DDBJ whole genome shotgun (WGS) entry which is preliminary data.</text>
</comment>
<feature type="compositionally biased region" description="Basic residues" evidence="3">
    <location>
        <begin position="130"/>
        <end position="142"/>
    </location>
</feature>
<reference evidence="5" key="1">
    <citation type="journal article" date="2014" name="Int. J. Syst. Evol. Microbiol.">
        <title>Complete genome sequence of Corynebacterium casei LMG S-19264T (=DSM 44701T), isolated from a smear-ripened cheese.</title>
        <authorList>
            <consortium name="US DOE Joint Genome Institute (JGI-PGF)"/>
            <person name="Walter F."/>
            <person name="Albersmeier A."/>
            <person name="Kalinowski J."/>
            <person name="Ruckert C."/>
        </authorList>
    </citation>
    <scope>NUCLEOTIDE SEQUENCE</scope>
    <source>
        <strain evidence="5">JCM 4434</strain>
    </source>
</reference>
<dbReference type="Pfam" id="PF00072">
    <property type="entry name" value="Response_reg"/>
    <property type="match status" value="1"/>
</dbReference>